<dbReference type="AlphaFoldDB" id="A0A2W2FFB9"/>
<dbReference type="EMBL" id="POTY01000003">
    <property type="protein sequence ID" value="PZG24160.1"/>
    <property type="molecule type" value="Genomic_DNA"/>
</dbReference>
<reference evidence="2 3" key="1">
    <citation type="submission" date="2018-01" db="EMBL/GenBank/DDBJ databases">
        <title>Draft genome sequence of Jishengella sp. NA12.</title>
        <authorList>
            <person name="Sahin N."/>
            <person name="Ay H."/>
            <person name="Saygin H."/>
        </authorList>
    </citation>
    <scope>NUCLEOTIDE SEQUENCE [LARGE SCALE GENOMIC DNA]</scope>
    <source>
        <strain evidence="2 3">NA12</strain>
    </source>
</reference>
<evidence type="ECO:0000313" key="2">
    <source>
        <dbReference type="EMBL" id="PZG24160.1"/>
    </source>
</evidence>
<keyword evidence="3" id="KW-1185">Reference proteome</keyword>
<protein>
    <submittedName>
        <fullName evidence="2">Uncharacterized protein</fullName>
    </submittedName>
</protein>
<evidence type="ECO:0000256" key="1">
    <source>
        <dbReference type="SAM" id="MobiDB-lite"/>
    </source>
</evidence>
<comment type="caution">
    <text evidence="2">The sequence shown here is derived from an EMBL/GenBank/DDBJ whole genome shotgun (WGS) entry which is preliminary data.</text>
</comment>
<organism evidence="2 3">
    <name type="scientific">Micromonospora craterilacus</name>
    <dbReference type="NCBI Taxonomy" id="1655439"/>
    <lineage>
        <taxon>Bacteria</taxon>
        <taxon>Bacillati</taxon>
        <taxon>Actinomycetota</taxon>
        <taxon>Actinomycetes</taxon>
        <taxon>Micromonosporales</taxon>
        <taxon>Micromonosporaceae</taxon>
        <taxon>Micromonospora</taxon>
    </lineage>
</organism>
<evidence type="ECO:0000313" key="3">
    <source>
        <dbReference type="Proteomes" id="UP000248924"/>
    </source>
</evidence>
<name>A0A2W2FFB9_9ACTN</name>
<proteinExistence type="predicted"/>
<accession>A0A2W2FFB9</accession>
<feature type="region of interest" description="Disordered" evidence="1">
    <location>
        <begin position="1"/>
        <end position="72"/>
    </location>
</feature>
<sequence length="72" mass="7058">MHTGHRSIGSCRLAPTSAPAVPVVLSGSSGEEPVDADPGGGALARPGAADAVCPDRPDHPYARTATGAVAAR</sequence>
<gene>
    <name evidence="2" type="ORF">C1I95_01220</name>
</gene>
<dbReference type="Proteomes" id="UP000248924">
    <property type="component" value="Unassembled WGS sequence"/>
</dbReference>